<proteinExistence type="predicted"/>
<evidence type="ECO:0000256" key="1">
    <source>
        <dbReference type="SAM" id="MobiDB-lite"/>
    </source>
</evidence>
<organism evidence="2 3">
    <name type="scientific">Streptomyces gottesmaniae</name>
    <dbReference type="NCBI Taxonomy" id="3075518"/>
    <lineage>
        <taxon>Bacteria</taxon>
        <taxon>Bacillati</taxon>
        <taxon>Actinomycetota</taxon>
        <taxon>Actinomycetes</taxon>
        <taxon>Kitasatosporales</taxon>
        <taxon>Streptomycetaceae</taxon>
        <taxon>Streptomyces</taxon>
    </lineage>
</organism>
<protein>
    <submittedName>
        <fullName evidence="2">Uncharacterized protein</fullName>
    </submittedName>
</protein>
<feature type="region of interest" description="Disordered" evidence="1">
    <location>
        <begin position="39"/>
        <end position="62"/>
    </location>
</feature>
<reference evidence="2" key="1">
    <citation type="submission" date="2024-05" db="EMBL/GenBank/DDBJ databases">
        <title>30 novel species of actinomycetes from the DSMZ collection.</title>
        <authorList>
            <person name="Nouioui I."/>
        </authorList>
    </citation>
    <scope>NUCLEOTIDE SEQUENCE</scope>
    <source>
        <strain evidence="2">DSM 3412</strain>
    </source>
</reference>
<gene>
    <name evidence="2" type="ORF">RM704_29110</name>
</gene>
<dbReference type="EMBL" id="JAVRFJ010000029">
    <property type="protein sequence ID" value="MDT0571474.1"/>
    <property type="molecule type" value="Genomic_DNA"/>
</dbReference>
<dbReference type="RefSeq" id="WP_311591362.1">
    <property type="nucleotide sequence ID" value="NZ_JAVRFJ010000029.1"/>
</dbReference>
<dbReference type="Proteomes" id="UP001180737">
    <property type="component" value="Unassembled WGS sequence"/>
</dbReference>
<evidence type="ECO:0000313" key="2">
    <source>
        <dbReference type="EMBL" id="MDT0571474.1"/>
    </source>
</evidence>
<name>A0ABU2Z5B5_9ACTN</name>
<keyword evidence="3" id="KW-1185">Reference proteome</keyword>
<evidence type="ECO:0000313" key="3">
    <source>
        <dbReference type="Proteomes" id="UP001180737"/>
    </source>
</evidence>
<comment type="caution">
    <text evidence="2">The sequence shown here is derived from an EMBL/GenBank/DDBJ whole genome shotgun (WGS) entry which is preliminary data.</text>
</comment>
<accession>A0ABU2Z5B5</accession>
<sequence>MPFDVPRGRRKLTRCLGTDETTWDAGFVHYLHDAPAERGTMRLRPTPDSLTAKDLSYAATLP</sequence>